<evidence type="ECO:0000313" key="5">
    <source>
        <dbReference type="Proteomes" id="UP000035199"/>
    </source>
</evidence>
<keyword evidence="2" id="KW-1133">Transmembrane helix</keyword>
<dbReference type="PATRIC" id="fig|571915.4.peg.2183"/>
<protein>
    <submittedName>
        <fullName evidence="4">Uncharacterized protein</fullName>
    </submittedName>
</protein>
<name>A0A0G3H5F9_9CORY</name>
<keyword evidence="2" id="KW-0472">Membrane</keyword>
<feature type="transmembrane region" description="Helical" evidence="2">
    <location>
        <begin position="80"/>
        <end position="102"/>
    </location>
</feature>
<dbReference type="EMBL" id="CP011542">
    <property type="protein sequence ID" value="AKK06372.1"/>
    <property type="molecule type" value="Genomic_DNA"/>
</dbReference>
<evidence type="ECO:0000256" key="1">
    <source>
        <dbReference type="SAM" id="MobiDB-lite"/>
    </source>
</evidence>
<dbReference type="Proteomes" id="UP000035199">
    <property type="component" value="Chromosome"/>
</dbReference>
<evidence type="ECO:0000256" key="3">
    <source>
        <dbReference type="SAM" id="SignalP"/>
    </source>
</evidence>
<feature type="region of interest" description="Disordered" evidence="1">
    <location>
        <begin position="26"/>
        <end position="78"/>
    </location>
</feature>
<dbReference type="KEGG" id="cmv:CMUST_10280"/>
<dbReference type="AlphaFoldDB" id="A0A0G3H5F9"/>
<sequence>MKNRYIAAAMLSLAVATSQAIPAAAQPPAAIAQTGAEAPVVSPANPAMPEEKENKTPDGNTSPKPQPENPGQGSSEKDQMIAKGVGIFAAVMVVIAGIVALIRKLGIRSPF</sequence>
<feature type="signal peptide" evidence="3">
    <location>
        <begin position="1"/>
        <end position="20"/>
    </location>
</feature>
<reference evidence="4 5" key="1">
    <citation type="journal article" date="2015" name="Genome Announc.">
        <title>Complete Genome Sequence of the Type Strain Corynebacterium mustelae DSM 45274, Isolated from Various Tissues of a Male Ferret with Lethal Sepsis.</title>
        <authorList>
            <person name="Ruckert C."/>
            <person name="Eimer J."/>
            <person name="Winkler A."/>
            <person name="Tauch A."/>
        </authorList>
    </citation>
    <scope>NUCLEOTIDE SEQUENCE [LARGE SCALE GENOMIC DNA]</scope>
    <source>
        <strain evidence="4 5">DSM 45274</strain>
    </source>
</reference>
<evidence type="ECO:0000313" key="4">
    <source>
        <dbReference type="EMBL" id="AKK06372.1"/>
    </source>
</evidence>
<proteinExistence type="predicted"/>
<feature type="chain" id="PRO_5039295721" evidence="3">
    <location>
        <begin position="21"/>
        <end position="111"/>
    </location>
</feature>
<organism evidence="4 5">
    <name type="scientific">Corynebacterium mustelae</name>
    <dbReference type="NCBI Taxonomy" id="571915"/>
    <lineage>
        <taxon>Bacteria</taxon>
        <taxon>Bacillati</taxon>
        <taxon>Actinomycetota</taxon>
        <taxon>Actinomycetes</taxon>
        <taxon>Mycobacteriales</taxon>
        <taxon>Corynebacteriaceae</taxon>
        <taxon>Corynebacterium</taxon>
    </lineage>
</organism>
<keyword evidence="3" id="KW-0732">Signal</keyword>
<keyword evidence="5" id="KW-1185">Reference proteome</keyword>
<accession>A0A0G3H5F9</accession>
<evidence type="ECO:0000256" key="2">
    <source>
        <dbReference type="SAM" id="Phobius"/>
    </source>
</evidence>
<keyword evidence="2" id="KW-0812">Transmembrane</keyword>
<feature type="compositionally biased region" description="Polar residues" evidence="1">
    <location>
        <begin position="57"/>
        <end position="74"/>
    </location>
</feature>
<gene>
    <name evidence="4" type="ORF">CMUST_10280</name>
</gene>
<reference evidence="5" key="2">
    <citation type="submission" date="2015-05" db="EMBL/GenBank/DDBJ databases">
        <title>Complete genome sequence of Corynebacterium mustelae DSM 45274, isolated from various tissues of a male ferret with lethal sepsis.</title>
        <authorList>
            <person name="Ruckert C."/>
            <person name="Albersmeier A."/>
            <person name="Winkler A."/>
            <person name="Tauch A."/>
        </authorList>
    </citation>
    <scope>NUCLEOTIDE SEQUENCE [LARGE SCALE GENOMIC DNA]</scope>
    <source>
        <strain evidence="5">DSM 45274</strain>
    </source>
</reference>